<protein>
    <submittedName>
        <fullName evidence="1">Uncharacterized protein</fullName>
    </submittedName>
</protein>
<dbReference type="EMBL" id="GISG01202519">
    <property type="protein sequence ID" value="MBA4658981.1"/>
    <property type="molecule type" value="Transcribed_RNA"/>
</dbReference>
<reference evidence="1" key="2">
    <citation type="submission" date="2020-07" db="EMBL/GenBank/DDBJ databases">
        <authorList>
            <person name="Vera ALvarez R."/>
            <person name="Arias-Moreno D.M."/>
            <person name="Jimenez-Jacinto V."/>
            <person name="Jimenez-Bremont J.F."/>
            <person name="Swaminathan K."/>
            <person name="Moose S.P."/>
            <person name="Guerrero-Gonzalez M.L."/>
            <person name="Marino-Ramirez L."/>
            <person name="Landsman D."/>
            <person name="Rodriguez-Kessler M."/>
            <person name="Delgado-Sanchez P."/>
        </authorList>
    </citation>
    <scope>NUCLEOTIDE SEQUENCE</scope>
    <source>
        <tissue evidence="1">Cladode</tissue>
    </source>
</reference>
<reference evidence="1" key="1">
    <citation type="journal article" date="2013" name="J. Plant Res.">
        <title>Effect of fungi and light on seed germination of three Opuntia species from semiarid lands of central Mexico.</title>
        <authorList>
            <person name="Delgado-Sanchez P."/>
            <person name="Jimenez-Bremont J.F."/>
            <person name="Guerrero-Gonzalez Mde L."/>
            <person name="Flores J."/>
        </authorList>
    </citation>
    <scope>NUCLEOTIDE SEQUENCE</scope>
    <source>
        <tissue evidence="1">Cladode</tissue>
    </source>
</reference>
<accession>A0A7C9E392</accession>
<evidence type="ECO:0000313" key="1">
    <source>
        <dbReference type="EMBL" id="MBA4658981.1"/>
    </source>
</evidence>
<organism evidence="1">
    <name type="scientific">Opuntia streptacantha</name>
    <name type="common">Prickly pear cactus</name>
    <name type="synonym">Opuntia cardona</name>
    <dbReference type="NCBI Taxonomy" id="393608"/>
    <lineage>
        <taxon>Eukaryota</taxon>
        <taxon>Viridiplantae</taxon>
        <taxon>Streptophyta</taxon>
        <taxon>Embryophyta</taxon>
        <taxon>Tracheophyta</taxon>
        <taxon>Spermatophyta</taxon>
        <taxon>Magnoliopsida</taxon>
        <taxon>eudicotyledons</taxon>
        <taxon>Gunneridae</taxon>
        <taxon>Pentapetalae</taxon>
        <taxon>Caryophyllales</taxon>
        <taxon>Cactineae</taxon>
        <taxon>Cactaceae</taxon>
        <taxon>Opuntioideae</taxon>
        <taxon>Opuntia</taxon>
    </lineage>
</organism>
<dbReference type="AlphaFoldDB" id="A0A7C9E392"/>
<name>A0A7C9E392_OPUST</name>
<sequence>MTGASAKSLLRKGFESSARALEFLTSLLFTPLSLHSGTSLADTILLFDSAVKSLVFSTGSIFPSSQISSSSVPVVLGRLQPDSSHLFFAIKTLFRKSINSFKAESRNLVSSTSTLIRTEIHCWTETKCLVTNNLYSSLNMSNTTLFSLFS</sequence>
<proteinExistence type="predicted"/>